<dbReference type="PANTHER" id="PTHR48075">
    <property type="entry name" value="3-HYDROXYACYL-COA DEHYDROGENASE FAMILY PROTEIN"/>
    <property type="match status" value="1"/>
</dbReference>
<feature type="domain" description="3-hydroxyacyl-CoA dehydrogenase C-terminal" evidence="7">
    <location>
        <begin position="188"/>
        <end position="284"/>
    </location>
</feature>
<evidence type="ECO:0000256" key="6">
    <source>
        <dbReference type="SAM" id="MobiDB-lite"/>
    </source>
</evidence>
<feature type="compositionally biased region" description="Low complexity" evidence="6">
    <location>
        <begin position="319"/>
        <end position="333"/>
    </location>
</feature>
<dbReference type="SUPFAM" id="SSF48179">
    <property type="entry name" value="6-phosphogluconate dehydrogenase C-terminal domain-like"/>
    <property type="match status" value="1"/>
</dbReference>
<feature type="binding site" evidence="5">
    <location>
        <position position="99"/>
    </location>
    <ligand>
        <name>NAD(+)</name>
        <dbReference type="ChEBI" id="CHEBI:57540"/>
    </ligand>
</feature>
<dbReference type="InterPro" id="IPR022694">
    <property type="entry name" value="3-OHacyl-CoA_DH"/>
</dbReference>
<dbReference type="GO" id="GO:0006631">
    <property type="term" value="P:fatty acid metabolic process"/>
    <property type="evidence" value="ECO:0007669"/>
    <property type="project" value="InterPro"/>
</dbReference>
<feature type="site" description="Important for catalytic activity" evidence="4">
    <location>
        <position position="142"/>
    </location>
</feature>
<dbReference type="SUPFAM" id="SSF51735">
    <property type="entry name" value="NAD(P)-binding Rossmann-fold domains"/>
    <property type="match status" value="1"/>
</dbReference>
<dbReference type="Pfam" id="PF02737">
    <property type="entry name" value="3HCDH_N"/>
    <property type="match status" value="1"/>
</dbReference>
<feature type="binding site" evidence="5">
    <location>
        <position position="278"/>
    </location>
    <ligand>
        <name>NAD(+)</name>
        <dbReference type="ChEBI" id="CHEBI:57540"/>
    </ligand>
</feature>
<dbReference type="Proteomes" id="UP000321234">
    <property type="component" value="Unassembled WGS sequence"/>
</dbReference>
<gene>
    <name evidence="9" type="ORF">FMM08_17595</name>
</gene>
<evidence type="ECO:0000313" key="9">
    <source>
        <dbReference type="EMBL" id="TXR52984.1"/>
    </source>
</evidence>
<comment type="similarity">
    <text evidence="2">Belongs to the 3-hydroxyacyl-CoA dehydrogenase family.</text>
</comment>
<feature type="binding site" evidence="5">
    <location>
        <position position="94"/>
    </location>
    <ligand>
        <name>NAD(+)</name>
        <dbReference type="ChEBI" id="CHEBI:57540"/>
    </ligand>
</feature>
<evidence type="ECO:0000259" key="8">
    <source>
        <dbReference type="Pfam" id="PF02737"/>
    </source>
</evidence>
<evidence type="ECO:0000256" key="5">
    <source>
        <dbReference type="PIRSR" id="PIRSR000105-2"/>
    </source>
</evidence>
<feature type="binding site" evidence="5">
    <location>
        <position position="34"/>
    </location>
    <ligand>
        <name>NAD(+)</name>
        <dbReference type="ChEBI" id="CHEBI:57540"/>
    </ligand>
</feature>
<dbReference type="GO" id="GO:0016616">
    <property type="term" value="F:oxidoreductase activity, acting on the CH-OH group of donors, NAD or NADP as acceptor"/>
    <property type="evidence" value="ECO:0007669"/>
    <property type="project" value="InterPro"/>
</dbReference>
<feature type="region of interest" description="Disordered" evidence="6">
    <location>
        <begin position="317"/>
        <end position="340"/>
    </location>
</feature>
<dbReference type="PANTHER" id="PTHR48075:SF5">
    <property type="entry name" value="3-HYDROXYBUTYRYL-COA DEHYDROGENASE"/>
    <property type="match status" value="1"/>
</dbReference>
<dbReference type="InterPro" id="IPR013328">
    <property type="entry name" value="6PGD_dom2"/>
</dbReference>
<reference evidence="9 10" key="1">
    <citation type="submission" date="2019-07" db="EMBL/GenBank/DDBJ databases">
        <title>Quadrisphaera sp. strain DD2A genome sequencing and assembly.</title>
        <authorList>
            <person name="Kim I."/>
        </authorList>
    </citation>
    <scope>NUCLEOTIDE SEQUENCE [LARGE SCALE GENOMIC DNA]</scope>
    <source>
        <strain evidence="9 10">DD2A</strain>
    </source>
</reference>
<dbReference type="OrthoDB" id="5240528at2"/>
<proteinExistence type="inferred from homology"/>
<dbReference type="AlphaFoldDB" id="A0A5C8Z6R4"/>
<evidence type="ECO:0000313" key="10">
    <source>
        <dbReference type="Proteomes" id="UP000321234"/>
    </source>
</evidence>
<keyword evidence="10" id="KW-1185">Reference proteome</keyword>
<comment type="caution">
    <text evidence="9">The sequence shown here is derived from an EMBL/GenBank/DDBJ whole genome shotgun (WGS) entry which is preliminary data.</text>
</comment>
<evidence type="ECO:0000256" key="2">
    <source>
        <dbReference type="ARBA" id="ARBA00009463"/>
    </source>
</evidence>
<keyword evidence="5" id="KW-0520">NAD</keyword>
<dbReference type="Pfam" id="PF00725">
    <property type="entry name" value="3HCDH"/>
    <property type="match status" value="1"/>
</dbReference>
<dbReference type="InterPro" id="IPR008927">
    <property type="entry name" value="6-PGluconate_DH-like_C_sf"/>
</dbReference>
<feature type="binding site" evidence="5">
    <location>
        <begin position="11"/>
        <end position="16"/>
    </location>
    <ligand>
        <name>NAD(+)</name>
        <dbReference type="ChEBI" id="CHEBI:57540"/>
    </ligand>
</feature>
<protein>
    <submittedName>
        <fullName evidence="9">3-hydroxyacyl-CoA dehydrogenase family protein</fullName>
    </submittedName>
</protein>
<comment type="pathway">
    <text evidence="1">Lipid metabolism; butanoate metabolism.</text>
</comment>
<dbReference type="InterPro" id="IPR036291">
    <property type="entry name" value="NAD(P)-bd_dom_sf"/>
</dbReference>
<accession>A0A5C8Z6R4</accession>
<dbReference type="GO" id="GO:0070403">
    <property type="term" value="F:NAD+ binding"/>
    <property type="evidence" value="ECO:0007669"/>
    <property type="project" value="InterPro"/>
</dbReference>
<sequence length="340" mass="36099">MRRIETAAVVGAGYMGGGIAQSMARAGLPVVLADVSAEAAARQLERLLTEARTYEEQGLFAPGDADRVAANLRAATSVEEAVADVDFVHEVVFEKVEVKHDVLARASAAARPDAIIGTNTSTIPVKVLAPAVVRPERFLTVHWSNPAPFIPGVELVVGEAIDAAVLPVVQEMLERAGRRSAQVADTPGFVLNRLQYVLFKEAADIVAEGVATPEAVDTIVSTTFGFRYPYFGPFAIADMAGLDVYVLGMKIMEEAYGERISPPKALTDLVDAGAHGAKNGEGFTVHGDPEKLARMIAYRDLAYARQGQLLAELAHAHPDAPASPAPAQDPDVVAEQEARP</sequence>
<feature type="binding site" evidence="5">
    <location>
        <position position="145"/>
    </location>
    <ligand>
        <name>NAD(+)</name>
        <dbReference type="ChEBI" id="CHEBI:57540"/>
    </ligand>
</feature>
<feature type="binding site" evidence="5">
    <location>
        <position position="121"/>
    </location>
    <ligand>
        <name>NAD(+)</name>
        <dbReference type="ChEBI" id="CHEBI:57540"/>
    </ligand>
</feature>
<dbReference type="PIRSF" id="PIRSF000105">
    <property type="entry name" value="HCDH"/>
    <property type="match status" value="1"/>
</dbReference>
<dbReference type="Gene3D" id="3.40.50.720">
    <property type="entry name" value="NAD(P)-binding Rossmann-like Domain"/>
    <property type="match status" value="1"/>
</dbReference>
<dbReference type="EMBL" id="VKAC01000011">
    <property type="protein sequence ID" value="TXR52984.1"/>
    <property type="molecule type" value="Genomic_DNA"/>
</dbReference>
<keyword evidence="3" id="KW-0560">Oxidoreductase</keyword>
<evidence type="ECO:0000256" key="1">
    <source>
        <dbReference type="ARBA" id="ARBA00005086"/>
    </source>
</evidence>
<evidence type="ECO:0000259" key="7">
    <source>
        <dbReference type="Pfam" id="PF00725"/>
    </source>
</evidence>
<evidence type="ECO:0000256" key="4">
    <source>
        <dbReference type="PIRSR" id="PIRSR000105-1"/>
    </source>
</evidence>
<feature type="domain" description="3-hydroxyacyl-CoA dehydrogenase NAD binding" evidence="8">
    <location>
        <begin position="7"/>
        <end position="185"/>
    </location>
</feature>
<organism evidence="9 10">
    <name type="scientific">Quadrisphaera setariae</name>
    <dbReference type="NCBI Taxonomy" id="2593304"/>
    <lineage>
        <taxon>Bacteria</taxon>
        <taxon>Bacillati</taxon>
        <taxon>Actinomycetota</taxon>
        <taxon>Actinomycetes</taxon>
        <taxon>Kineosporiales</taxon>
        <taxon>Kineosporiaceae</taxon>
        <taxon>Quadrisphaera</taxon>
    </lineage>
</organism>
<evidence type="ECO:0000256" key="3">
    <source>
        <dbReference type="ARBA" id="ARBA00023002"/>
    </source>
</evidence>
<name>A0A5C8Z6R4_9ACTN</name>
<dbReference type="InterPro" id="IPR006108">
    <property type="entry name" value="3HC_DH_C"/>
</dbReference>
<dbReference type="InterPro" id="IPR006176">
    <property type="entry name" value="3-OHacyl-CoA_DH_NAD-bd"/>
</dbReference>
<dbReference type="Gene3D" id="1.10.1040.10">
    <property type="entry name" value="N-(1-d-carboxylethyl)-l-norvaline Dehydrogenase, domain 2"/>
    <property type="match status" value="1"/>
</dbReference>